<dbReference type="PANTHER" id="PTHR13335">
    <property type="entry name" value="TARGET OF RAPAMYCIN COMPLEX 2 SUBUNIT MAPKAP1"/>
    <property type="match status" value="1"/>
</dbReference>
<dbReference type="InterPro" id="IPR008828">
    <property type="entry name" value="Sin1/Avo1"/>
</dbReference>
<organism evidence="2 3">
    <name type="scientific">Coprinellus micaceus</name>
    <name type="common">Glistening ink-cap mushroom</name>
    <name type="synonym">Coprinus micaceus</name>
    <dbReference type="NCBI Taxonomy" id="71717"/>
    <lineage>
        <taxon>Eukaryota</taxon>
        <taxon>Fungi</taxon>
        <taxon>Dikarya</taxon>
        <taxon>Basidiomycota</taxon>
        <taxon>Agaricomycotina</taxon>
        <taxon>Agaricomycetes</taxon>
        <taxon>Agaricomycetidae</taxon>
        <taxon>Agaricales</taxon>
        <taxon>Agaricineae</taxon>
        <taxon>Psathyrellaceae</taxon>
        <taxon>Coprinellus</taxon>
    </lineage>
</organism>
<name>A0A4Y7SRJ0_COPMI</name>
<dbReference type="EMBL" id="QPFP01000066">
    <property type="protein sequence ID" value="TEB24487.1"/>
    <property type="molecule type" value="Genomic_DNA"/>
</dbReference>
<dbReference type="Pfam" id="PF16979">
    <property type="entry name" value="SIN1_PH"/>
    <property type="match status" value="1"/>
</dbReference>
<dbReference type="GO" id="GO:0038203">
    <property type="term" value="P:TORC2 signaling"/>
    <property type="evidence" value="ECO:0007669"/>
    <property type="project" value="TreeGrafter"/>
</dbReference>
<dbReference type="PANTHER" id="PTHR13335:SF1">
    <property type="entry name" value="TARGET OF RAPAMYCIN COMPLEX 2 SUBUNIT MAPKAP1"/>
    <property type="match status" value="1"/>
</dbReference>
<dbReference type="GO" id="GO:0005737">
    <property type="term" value="C:cytoplasm"/>
    <property type="evidence" value="ECO:0007669"/>
    <property type="project" value="TreeGrafter"/>
</dbReference>
<dbReference type="Gene3D" id="2.30.29.30">
    <property type="entry name" value="Pleckstrin-homology domain (PH domain)/Phosphotyrosine-binding domain (PTB)"/>
    <property type="match status" value="1"/>
</dbReference>
<dbReference type="GO" id="GO:0005546">
    <property type="term" value="F:phosphatidylinositol-4,5-bisphosphate binding"/>
    <property type="evidence" value="ECO:0007669"/>
    <property type="project" value="TreeGrafter"/>
</dbReference>
<evidence type="ECO:0000259" key="1">
    <source>
        <dbReference type="Pfam" id="PF16979"/>
    </source>
</evidence>
<dbReference type="STRING" id="71717.A0A4Y7SRJ0"/>
<reference evidence="2 3" key="1">
    <citation type="journal article" date="2019" name="Nat. Ecol. Evol.">
        <title>Megaphylogeny resolves global patterns of mushroom evolution.</title>
        <authorList>
            <person name="Varga T."/>
            <person name="Krizsan K."/>
            <person name="Foldi C."/>
            <person name="Dima B."/>
            <person name="Sanchez-Garcia M."/>
            <person name="Sanchez-Ramirez S."/>
            <person name="Szollosi G.J."/>
            <person name="Szarkandi J.G."/>
            <person name="Papp V."/>
            <person name="Albert L."/>
            <person name="Andreopoulos W."/>
            <person name="Angelini C."/>
            <person name="Antonin V."/>
            <person name="Barry K.W."/>
            <person name="Bougher N.L."/>
            <person name="Buchanan P."/>
            <person name="Buyck B."/>
            <person name="Bense V."/>
            <person name="Catcheside P."/>
            <person name="Chovatia M."/>
            <person name="Cooper J."/>
            <person name="Damon W."/>
            <person name="Desjardin D."/>
            <person name="Finy P."/>
            <person name="Geml J."/>
            <person name="Haridas S."/>
            <person name="Hughes K."/>
            <person name="Justo A."/>
            <person name="Karasinski D."/>
            <person name="Kautmanova I."/>
            <person name="Kiss B."/>
            <person name="Kocsube S."/>
            <person name="Kotiranta H."/>
            <person name="LaButti K.M."/>
            <person name="Lechner B.E."/>
            <person name="Liimatainen K."/>
            <person name="Lipzen A."/>
            <person name="Lukacs Z."/>
            <person name="Mihaltcheva S."/>
            <person name="Morgado L.N."/>
            <person name="Niskanen T."/>
            <person name="Noordeloos M.E."/>
            <person name="Ohm R.A."/>
            <person name="Ortiz-Santana B."/>
            <person name="Ovrebo C."/>
            <person name="Racz N."/>
            <person name="Riley R."/>
            <person name="Savchenko A."/>
            <person name="Shiryaev A."/>
            <person name="Soop K."/>
            <person name="Spirin V."/>
            <person name="Szebenyi C."/>
            <person name="Tomsovsky M."/>
            <person name="Tulloss R.E."/>
            <person name="Uehling J."/>
            <person name="Grigoriev I.V."/>
            <person name="Vagvolgyi C."/>
            <person name="Papp T."/>
            <person name="Martin F.M."/>
            <person name="Miettinen O."/>
            <person name="Hibbett D.S."/>
            <person name="Nagy L.G."/>
        </authorList>
    </citation>
    <scope>NUCLEOTIDE SEQUENCE [LARGE SCALE GENOMIC DNA]</scope>
    <source>
        <strain evidence="2 3">FP101781</strain>
    </source>
</reference>
<dbReference type="InterPro" id="IPR031313">
    <property type="entry name" value="Sin1_PH_dom"/>
</dbReference>
<comment type="caution">
    <text evidence="2">The sequence shown here is derived from an EMBL/GenBank/DDBJ whole genome shotgun (WGS) entry which is preliminary data.</text>
</comment>
<proteinExistence type="predicted"/>
<sequence length="91" mass="10033">MPSTNKAKAVFDHGGKTASYHIKSIADCQQSQKSSALFKLVLNRASGNKRYDFEAESPKLAAEIVHTIRSLKTALERSGTVNRSRRSRQVG</sequence>
<evidence type="ECO:0000313" key="3">
    <source>
        <dbReference type="Proteomes" id="UP000298030"/>
    </source>
</evidence>
<gene>
    <name evidence="2" type="ORF">FA13DRAFT_1638714</name>
</gene>
<dbReference type="Proteomes" id="UP000298030">
    <property type="component" value="Unassembled WGS sequence"/>
</dbReference>
<dbReference type="GO" id="GO:0005886">
    <property type="term" value="C:plasma membrane"/>
    <property type="evidence" value="ECO:0007669"/>
    <property type="project" value="TreeGrafter"/>
</dbReference>
<protein>
    <recommendedName>
        <fullName evidence="1">SIN1-type PH domain-containing protein</fullName>
    </recommendedName>
</protein>
<dbReference type="AlphaFoldDB" id="A0A4Y7SRJ0"/>
<keyword evidence="3" id="KW-1185">Reference proteome</keyword>
<dbReference type="InterPro" id="IPR011993">
    <property type="entry name" value="PH-like_dom_sf"/>
</dbReference>
<accession>A0A4Y7SRJ0</accession>
<feature type="domain" description="SIN1-type PH" evidence="1">
    <location>
        <begin position="1"/>
        <end position="71"/>
    </location>
</feature>
<dbReference type="OrthoDB" id="241990at2759"/>
<dbReference type="GO" id="GO:0031932">
    <property type="term" value="C:TORC2 complex"/>
    <property type="evidence" value="ECO:0007669"/>
    <property type="project" value="InterPro"/>
</dbReference>
<evidence type="ECO:0000313" key="2">
    <source>
        <dbReference type="EMBL" id="TEB24487.1"/>
    </source>
</evidence>